<dbReference type="STRING" id="113562.SAMN04489716_5343"/>
<dbReference type="Gene3D" id="2.60.120.260">
    <property type="entry name" value="Galactose-binding domain-like"/>
    <property type="match status" value="1"/>
</dbReference>
<dbReference type="Pfam" id="PF00754">
    <property type="entry name" value="F5_F8_type_C"/>
    <property type="match status" value="1"/>
</dbReference>
<sequence length="312" mass="32375">MVATPPVEPFSRPTEVLPHPLPRPVQHAPVQHAPVQHAPVQHAPVLSAAAPNMLGPAEPEPGGSRSRASRFAPWLVPLVLTGAVVIGTALIANNRGSTDQVAEPQREPVPGRTMITLGPPSDAVPPPPPLSVAPSGVTRAAGQPVPSAASAPRSVTPKRTPSTPAAAATTTPGKTTVVTGKPNTAGANLALGRPASASSQEDGRWPASMAVDGDAATRWSSEFSDPQWLLVDLGDVWAVSTVNLTWERSHATTYRVEVSVDGTTWTTVYTTTSGVEGDTLISAGKVPGRYVKVVGTARSNGYGYSLYEIRVS</sequence>
<dbReference type="PANTHER" id="PTHR45713">
    <property type="entry name" value="FTP DOMAIN-CONTAINING PROTEIN"/>
    <property type="match status" value="1"/>
</dbReference>
<evidence type="ECO:0000256" key="1">
    <source>
        <dbReference type="SAM" id="MobiDB-lite"/>
    </source>
</evidence>
<dbReference type="EMBL" id="LT629758">
    <property type="protein sequence ID" value="SDT66378.1"/>
    <property type="molecule type" value="Genomic_DNA"/>
</dbReference>
<dbReference type="SUPFAM" id="SSF49785">
    <property type="entry name" value="Galactose-binding domain-like"/>
    <property type="match status" value="1"/>
</dbReference>
<accession>A0A1H2C765</accession>
<feature type="compositionally biased region" description="Pro residues" evidence="1">
    <location>
        <begin position="122"/>
        <end position="131"/>
    </location>
</feature>
<evidence type="ECO:0000313" key="4">
    <source>
        <dbReference type="Proteomes" id="UP000198688"/>
    </source>
</evidence>
<dbReference type="InterPro" id="IPR051941">
    <property type="entry name" value="BG_Antigen-Binding_Lectin"/>
</dbReference>
<evidence type="ECO:0000313" key="3">
    <source>
        <dbReference type="EMBL" id="SDT66378.1"/>
    </source>
</evidence>
<gene>
    <name evidence="3" type="ORF">SAMN04489716_5343</name>
</gene>
<reference evidence="3 4" key="1">
    <citation type="submission" date="2016-10" db="EMBL/GenBank/DDBJ databases">
        <authorList>
            <person name="de Groot N.N."/>
        </authorList>
    </citation>
    <scope>NUCLEOTIDE SEQUENCE [LARGE SCALE GENOMIC DNA]</scope>
    <source>
        <strain evidence="3 4">DSM 43941</strain>
    </source>
</reference>
<organism evidence="3 4">
    <name type="scientific">Actinoplanes derwentensis</name>
    <dbReference type="NCBI Taxonomy" id="113562"/>
    <lineage>
        <taxon>Bacteria</taxon>
        <taxon>Bacillati</taxon>
        <taxon>Actinomycetota</taxon>
        <taxon>Actinomycetes</taxon>
        <taxon>Micromonosporales</taxon>
        <taxon>Micromonosporaceae</taxon>
        <taxon>Actinoplanes</taxon>
    </lineage>
</organism>
<feature type="region of interest" description="Disordered" evidence="1">
    <location>
        <begin position="1"/>
        <end position="38"/>
    </location>
</feature>
<dbReference type="PROSITE" id="PS50022">
    <property type="entry name" value="FA58C_3"/>
    <property type="match status" value="1"/>
</dbReference>
<feature type="domain" description="F5/8 type C" evidence="2">
    <location>
        <begin position="179"/>
        <end position="312"/>
    </location>
</feature>
<protein>
    <submittedName>
        <fullName evidence="3">F5/8 type C domain-containing protein</fullName>
    </submittedName>
</protein>
<keyword evidence="4" id="KW-1185">Reference proteome</keyword>
<evidence type="ECO:0000259" key="2">
    <source>
        <dbReference type="PROSITE" id="PS50022"/>
    </source>
</evidence>
<dbReference type="PANTHER" id="PTHR45713:SF6">
    <property type="entry name" value="F5_8 TYPE C DOMAIN-CONTAINING PROTEIN"/>
    <property type="match status" value="1"/>
</dbReference>
<dbReference type="AlphaFoldDB" id="A0A1H2C765"/>
<feature type="compositionally biased region" description="Low complexity" evidence="1">
    <location>
        <begin position="157"/>
        <end position="182"/>
    </location>
</feature>
<dbReference type="InterPro" id="IPR008979">
    <property type="entry name" value="Galactose-bd-like_sf"/>
</dbReference>
<dbReference type="Proteomes" id="UP000198688">
    <property type="component" value="Chromosome I"/>
</dbReference>
<dbReference type="InterPro" id="IPR000421">
    <property type="entry name" value="FA58C"/>
</dbReference>
<proteinExistence type="predicted"/>
<name>A0A1H2C765_9ACTN</name>
<feature type="region of interest" description="Disordered" evidence="1">
    <location>
        <begin position="96"/>
        <end position="206"/>
    </location>
</feature>